<name>A0A3P6RA42_CYLGO</name>
<reference evidence="1 2" key="1">
    <citation type="submission" date="2018-11" db="EMBL/GenBank/DDBJ databases">
        <authorList>
            <consortium name="Pathogen Informatics"/>
        </authorList>
    </citation>
    <scope>NUCLEOTIDE SEQUENCE [LARGE SCALE GENOMIC DNA]</scope>
</reference>
<evidence type="ECO:0000313" key="2">
    <source>
        <dbReference type="Proteomes" id="UP000271889"/>
    </source>
</evidence>
<keyword evidence="2" id="KW-1185">Reference proteome</keyword>
<organism evidence="1 2">
    <name type="scientific">Cylicostephanus goldi</name>
    <name type="common">Nematode worm</name>
    <dbReference type="NCBI Taxonomy" id="71465"/>
    <lineage>
        <taxon>Eukaryota</taxon>
        <taxon>Metazoa</taxon>
        <taxon>Ecdysozoa</taxon>
        <taxon>Nematoda</taxon>
        <taxon>Chromadorea</taxon>
        <taxon>Rhabditida</taxon>
        <taxon>Rhabditina</taxon>
        <taxon>Rhabditomorpha</taxon>
        <taxon>Strongyloidea</taxon>
        <taxon>Strongylidae</taxon>
        <taxon>Cylicostephanus</taxon>
    </lineage>
</organism>
<accession>A0A3P6RA42</accession>
<sequence length="247" mass="27469">MLRHSLTSLDVGSWDVSSSVLVKNIFFLTGLLSEITLGIVFHITDDPAFGNAGSYVRTKWMQVNLGKGGTHEHPKGKVFESPRDLLVFHHDRTKRETDIEHYIRVDSAQLAVTFDKGAHDVTGAMTSRVHSARETKTLAKNAYKRASYTFNDAVHTWSHRGEKLGKDEIKAVAQRDSKLVPTAFVVELVDRTHVIMFEVKHGQDAEVPTGVFACCQGYKFTDGWTTNKDGTGAPYETGGKIKSVFSR</sequence>
<proteinExistence type="predicted"/>
<protein>
    <submittedName>
        <fullName evidence="1">Uncharacterized protein</fullName>
    </submittedName>
</protein>
<dbReference type="EMBL" id="UYRV01012979">
    <property type="protein sequence ID" value="VDK59306.1"/>
    <property type="molecule type" value="Genomic_DNA"/>
</dbReference>
<evidence type="ECO:0000313" key="1">
    <source>
        <dbReference type="EMBL" id="VDK59306.1"/>
    </source>
</evidence>
<gene>
    <name evidence="1" type="ORF">CGOC_LOCUS4615</name>
</gene>
<dbReference type="AlphaFoldDB" id="A0A3P6RA42"/>
<dbReference type="Proteomes" id="UP000271889">
    <property type="component" value="Unassembled WGS sequence"/>
</dbReference>